<proteinExistence type="predicted"/>
<keyword evidence="2" id="KW-1185">Reference proteome</keyword>
<organism evidence="1 2">
    <name type="scientific">Forsythia ovata</name>
    <dbReference type="NCBI Taxonomy" id="205694"/>
    <lineage>
        <taxon>Eukaryota</taxon>
        <taxon>Viridiplantae</taxon>
        <taxon>Streptophyta</taxon>
        <taxon>Embryophyta</taxon>
        <taxon>Tracheophyta</taxon>
        <taxon>Spermatophyta</taxon>
        <taxon>Magnoliopsida</taxon>
        <taxon>eudicotyledons</taxon>
        <taxon>Gunneridae</taxon>
        <taxon>Pentapetalae</taxon>
        <taxon>asterids</taxon>
        <taxon>lamiids</taxon>
        <taxon>Lamiales</taxon>
        <taxon>Oleaceae</taxon>
        <taxon>Forsythieae</taxon>
        <taxon>Forsythia</taxon>
    </lineage>
</organism>
<dbReference type="Proteomes" id="UP001604277">
    <property type="component" value="Unassembled WGS sequence"/>
</dbReference>
<dbReference type="AlphaFoldDB" id="A0ABD1S234"/>
<name>A0ABD1S234_9LAMI</name>
<protein>
    <submittedName>
        <fullName evidence="1">Uncharacterized protein</fullName>
    </submittedName>
</protein>
<gene>
    <name evidence="1" type="ORF">Fot_38504</name>
</gene>
<evidence type="ECO:0000313" key="2">
    <source>
        <dbReference type="Proteomes" id="UP001604277"/>
    </source>
</evidence>
<comment type="caution">
    <text evidence="1">The sequence shown here is derived from an EMBL/GenBank/DDBJ whole genome shotgun (WGS) entry which is preliminary data.</text>
</comment>
<reference evidence="2" key="1">
    <citation type="submission" date="2024-07" db="EMBL/GenBank/DDBJ databases">
        <title>Two chromosome-level genome assemblies of Korean endemic species Abeliophyllum distichum and Forsythia ovata (Oleaceae).</title>
        <authorList>
            <person name="Jang H."/>
        </authorList>
    </citation>
    <scope>NUCLEOTIDE SEQUENCE [LARGE SCALE GENOMIC DNA]</scope>
</reference>
<accession>A0ABD1S234</accession>
<dbReference type="EMBL" id="JBFOLJ010000011">
    <property type="protein sequence ID" value="KAL2494747.1"/>
    <property type="molecule type" value="Genomic_DNA"/>
</dbReference>
<evidence type="ECO:0000313" key="1">
    <source>
        <dbReference type="EMBL" id="KAL2494747.1"/>
    </source>
</evidence>
<sequence>MEGFNSTPQKSRIEFYYSPNKRSFLEGPTSHFFWLLMTSSTCYWSQEIGLEMTHHLAQKIGISRIVFYSFGVFLTICFDRLWRNPKAVNPGSKIKFEDLSNAPRFPWDQVHSLFRRCKEAESDPSFEYLKNSMAANGLNWDFVFNTFL</sequence>